<organism evidence="3 4">
    <name type="scientific">Meridianimarinicoccus marinus</name>
    <dbReference type="NCBI Taxonomy" id="3231483"/>
    <lineage>
        <taxon>Bacteria</taxon>
        <taxon>Pseudomonadati</taxon>
        <taxon>Pseudomonadota</taxon>
        <taxon>Alphaproteobacteria</taxon>
        <taxon>Rhodobacterales</taxon>
        <taxon>Paracoccaceae</taxon>
        <taxon>Meridianimarinicoccus</taxon>
    </lineage>
</organism>
<evidence type="ECO:0000313" key="4">
    <source>
        <dbReference type="Proteomes" id="UP001553161"/>
    </source>
</evidence>
<reference evidence="3 4" key="1">
    <citation type="submission" date="2024-07" db="EMBL/GenBank/DDBJ databases">
        <authorList>
            <person name="Kang M."/>
        </authorList>
    </citation>
    <scope>NUCLEOTIDE SEQUENCE [LARGE SCALE GENOMIC DNA]</scope>
    <source>
        <strain evidence="3 4">DFM31</strain>
    </source>
</reference>
<keyword evidence="4" id="KW-1185">Reference proteome</keyword>
<evidence type="ECO:0000313" key="3">
    <source>
        <dbReference type="EMBL" id="MEV8466537.1"/>
    </source>
</evidence>
<accession>A0ABV3L4S5</accession>
<evidence type="ECO:0000259" key="2">
    <source>
        <dbReference type="Pfam" id="PF13778"/>
    </source>
</evidence>
<dbReference type="InterPro" id="IPR025232">
    <property type="entry name" value="DUF4174"/>
</dbReference>
<dbReference type="RefSeq" id="WP_366192333.1">
    <property type="nucleotide sequence ID" value="NZ_JBFBVU010000006.1"/>
</dbReference>
<evidence type="ECO:0000256" key="1">
    <source>
        <dbReference type="ARBA" id="ARBA00022729"/>
    </source>
</evidence>
<proteinExistence type="predicted"/>
<feature type="domain" description="DUF4174" evidence="2">
    <location>
        <begin position="23"/>
        <end position="124"/>
    </location>
</feature>
<dbReference type="Pfam" id="PF13778">
    <property type="entry name" value="DUF4174"/>
    <property type="match status" value="1"/>
</dbReference>
<dbReference type="Proteomes" id="UP001553161">
    <property type="component" value="Unassembled WGS sequence"/>
</dbReference>
<name>A0ABV3L4S5_9RHOB</name>
<protein>
    <submittedName>
        <fullName evidence="3">DUF4174 domain-containing protein</fullName>
    </submittedName>
</protein>
<dbReference type="EMBL" id="JBFBVU010000006">
    <property type="protein sequence ID" value="MEV8466537.1"/>
    <property type="molecule type" value="Genomic_DNA"/>
</dbReference>
<comment type="caution">
    <text evidence="3">The sequence shown here is derived from an EMBL/GenBank/DDBJ whole genome shotgun (WGS) entry which is preliminary data.</text>
</comment>
<sequence>MAAIFPVSAQDMDRPLLTEATELEQFLWVARPVVVFADTPNDPRFIKQIELLNARKGELWARDVVVIADTDPAAKSALRTQLRPRGFQLTLVGKDGKVALRKPEPWDVRELTRAIDKMPLRKQEIRDAAGGAG</sequence>
<keyword evidence="1" id="KW-0732">Signal</keyword>
<gene>
    <name evidence="3" type="ORF">AB0T83_07045</name>
</gene>